<evidence type="ECO:0000256" key="2">
    <source>
        <dbReference type="ARBA" id="ARBA00010139"/>
    </source>
</evidence>
<keyword evidence="3" id="KW-0285">Flavoprotein</keyword>
<dbReference type="OrthoDB" id="66881at2759"/>
<feature type="non-terminal residue" evidence="8">
    <location>
        <position position="395"/>
    </location>
</feature>
<accession>A0A4V5NDB8</accession>
<evidence type="ECO:0000256" key="6">
    <source>
        <dbReference type="ARBA" id="ARBA00023002"/>
    </source>
</evidence>
<dbReference type="EMBL" id="NAJQ01001032">
    <property type="protein sequence ID" value="TKA62739.1"/>
    <property type="molecule type" value="Genomic_DNA"/>
</dbReference>
<comment type="caution">
    <text evidence="8">The sequence shown here is derived from an EMBL/GenBank/DDBJ whole genome shotgun (WGS) entry which is preliminary data.</text>
</comment>
<keyword evidence="5" id="KW-0521">NADP</keyword>
<keyword evidence="6" id="KW-0560">Oxidoreductase</keyword>
<feature type="domain" description="FAD/NAD(P)-binding" evidence="7">
    <location>
        <begin position="83"/>
        <end position="284"/>
    </location>
</feature>
<protein>
    <recommendedName>
        <fullName evidence="7">FAD/NAD(P)-binding domain-containing protein</fullName>
    </recommendedName>
</protein>
<keyword evidence="9" id="KW-1185">Reference proteome</keyword>
<organism evidence="8 9">
    <name type="scientific">Friedmanniomyces simplex</name>
    <dbReference type="NCBI Taxonomy" id="329884"/>
    <lineage>
        <taxon>Eukaryota</taxon>
        <taxon>Fungi</taxon>
        <taxon>Dikarya</taxon>
        <taxon>Ascomycota</taxon>
        <taxon>Pezizomycotina</taxon>
        <taxon>Dothideomycetes</taxon>
        <taxon>Dothideomycetidae</taxon>
        <taxon>Mycosphaerellales</taxon>
        <taxon>Teratosphaeriaceae</taxon>
        <taxon>Friedmanniomyces</taxon>
    </lineage>
</organism>
<dbReference type="GO" id="GO:0016491">
    <property type="term" value="F:oxidoreductase activity"/>
    <property type="evidence" value="ECO:0007669"/>
    <property type="project" value="UniProtKB-KW"/>
</dbReference>
<evidence type="ECO:0000313" key="9">
    <source>
        <dbReference type="Proteomes" id="UP000309340"/>
    </source>
</evidence>
<dbReference type="AlphaFoldDB" id="A0A4V5NDB8"/>
<proteinExistence type="inferred from homology"/>
<evidence type="ECO:0000256" key="3">
    <source>
        <dbReference type="ARBA" id="ARBA00022630"/>
    </source>
</evidence>
<evidence type="ECO:0000313" key="8">
    <source>
        <dbReference type="EMBL" id="TKA62739.1"/>
    </source>
</evidence>
<dbReference type="InterPro" id="IPR036188">
    <property type="entry name" value="FAD/NAD-bd_sf"/>
</dbReference>
<evidence type="ECO:0000256" key="5">
    <source>
        <dbReference type="ARBA" id="ARBA00022857"/>
    </source>
</evidence>
<comment type="cofactor">
    <cofactor evidence="1">
        <name>FAD</name>
        <dbReference type="ChEBI" id="CHEBI:57692"/>
    </cofactor>
</comment>
<name>A0A4V5NDB8_9PEZI</name>
<evidence type="ECO:0000256" key="1">
    <source>
        <dbReference type="ARBA" id="ARBA00001974"/>
    </source>
</evidence>
<dbReference type="Pfam" id="PF07992">
    <property type="entry name" value="Pyr_redox_2"/>
    <property type="match status" value="1"/>
</dbReference>
<gene>
    <name evidence="8" type="ORF">B0A55_09042</name>
</gene>
<comment type="similarity">
    <text evidence="2">Belongs to the FAD-binding monooxygenase family.</text>
</comment>
<dbReference type="SUPFAM" id="SSF51905">
    <property type="entry name" value="FAD/NAD(P)-binding domain"/>
    <property type="match status" value="1"/>
</dbReference>
<evidence type="ECO:0000259" key="7">
    <source>
        <dbReference type="Pfam" id="PF07992"/>
    </source>
</evidence>
<reference evidence="8 9" key="1">
    <citation type="submission" date="2017-03" db="EMBL/GenBank/DDBJ databases">
        <title>Genomes of endolithic fungi from Antarctica.</title>
        <authorList>
            <person name="Coleine C."/>
            <person name="Masonjones S."/>
            <person name="Stajich J.E."/>
        </authorList>
    </citation>
    <scope>NUCLEOTIDE SEQUENCE [LARGE SCALE GENOMIC DNA]</scope>
    <source>
        <strain evidence="8 9">CCFEE 5184</strain>
    </source>
</reference>
<dbReference type="InterPro" id="IPR023753">
    <property type="entry name" value="FAD/NAD-binding_dom"/>
</dbReference>
<evidence type="ECO:0000256" key="4">
    <source>
        <dbReference type="ARBA" id="ARBA00022827"/>
    </source>
</evidence>
<keyword evidence="4" id="KW-0274">FAD</keyword>
<dbReference type="PANTHER" id="PTHR43098:SF2">
    <property type="entry name" value="FAD-BINDING MONOOXYGENASE AUSB-RELATED"/>
    <property type="match status" value="1"/>
</dbReference>
<dbReference type="Gene3D" id="3.50.50.60">
    <property type="entry name" value="FAD/NAD(P)-binding domain"/>
    <property type="match status" value="1"/>
</dbReference>
<dbReference type="PANTHER" id="PTHR43098">
    <property type="entry name" value="L-ORNITHINE N(5)-MONOOXYGENASE-RELATED"/>
    <property type="match status" value="1"/>
</dbReference>
<dbReference type="Proteomes" id="UP000309340">
    <property type="component" value="Unassembled WGS sequence"/>
</dbReference>
<sequence length="395" mass="44403">MAEEIVDAVGVNVPAQDLNGPQVAASFNYMDRYGEERDKRLGTGVRQYIDPSKSDQYKHFLEDPWVEKGTPFNRPVEANSHIKTIIVGGGFGGLLFAVRMIQKGFSVDDILIVEPAGGFGGTWYWNRYPGLMCDTESYIYLPLLEEMGYMPTRKYASGSEIRKYAESIATKDWKTVIVEKGKGTPKVEVSVCADYVLFASGVLANAKLPQVEGFDTFKGHSFHTARWDYAYTGGSPEEPDLTKLKDKRVAYIGTGATAIQSVPHLAKWSKELYIFQRTPSAVDRRDNRDTDPAKWKSEVATGEGWQRERSRNFHAFIGNAPEKPAVDLVDDEWTKMWSYSALCGSPRTVTMDGLGEYVKSLHEIDYPRSDRVRKRCEKSVRDQATAKALQAWYPG</sequence>
<dbReference type="InterPro" id="IPR050775">
    <property type="entry name" value="FAD-binding_Monooxygenases"/>
</dbReference>